<evidence type="ECO:0008006" key="3">
    <source>
        <dbReference type="Google" id="ProtNLM"/>
    </source>
</evidence>
<dbReference type="Proteomes" id="UP000499080">
    <property type="component" value="Unassembled WGS sequence"/>
</dbReference>
<name>A0A4Y2L2K0_ARAVE</name>
<evidence type="ECO:0000313" key="2">
    <source>
        <dbReference type="Proteomes" id="UP000499080"/>
    </source>
</evidence>
<proteinExistence type="predicted"/>
<gene>
    <name evidence="1" type="ORF">AVEN_8253_1</name>
</gene>
<comment type="caution">
    <text evidence="1">The sequence shown here is derived from an EMBL/GenBank/DDBJ whole genome shotgun (WGS) entry which is preliminary data.</text>
</comment>
<protein>
    <recommendedName>
        <fullName evidence="3">Reverse transcriptase domain-containing protein</fullName>
    </recommendedName>
</protein>
<sequence>MAISLPRNFNERRIFTSESNQKNDGDNNLLFSITLDEINRRYLTNSTAPGVGKSTVNDLKQTFDTMSPQAVFAGLENRAVDREFIRNIDDQSSTSSAPFSNHDVTPTSGVKQGDALSSILFNLVL</sequence>
<dbReference type="EMBL" id="BGPR01005223">
    <property type="protein sequence ID" value="GBN08037.1"/>
    <property type="molecule type" value="Genomic_DNA"/>
</dbReference>
<dbReference type="OrthoDB" id="6503643at2759"/>
<dbReference type="AlphaFoldDB" id="A0A4Y2L2K0"/>
<reference evidence="1 2" key="1">
    <citation type="journal article" date="2019" name="Sci. Rep.">
        <title>Orb-weaving spider Araneus ventricosus genome elucidates the spidroin gene catalogue.</title>
        <authorList>
            <person name="Kono N."/>
            <person name="Nakamura H."/>
            <person name="Ohtoshi R."/>
            <person name="Moran D.A.P."/>
            <person name="Shinohara A."/>
            <person name="Yoshida Y."/>
            <person name="Fujiwara M."/>
            <person name="Mori M."/>
            <person name="Tomita M."/>
            <person name="Arakawa K."/>
        </authorList>
    </citation>
    <scope>NUCLEOTIDE SEQUENCE [LARGE SCALE GENOMIC DNA]</scope>
</reference>
<accession>A0A4Y2L2K0</accession>
<keyword evidence="2" id="KW-1185">Reference proteome</keyword>
<organism evidence="1 2">
    <name type="scientific">Araneus ventricosus</name>
    <name type="common">Orbweaver spider</name>
    <name type="synonym">Epeira ventricosa</name>
    <dbReference type="NCBI Taxonomy" id="182803"/>
    <lineage>
        <taxon>Eukaryota</taxon>
        <taxon>Metazoa</taxon>
        <taxon>Ecdysozoa</taxon>
        <taxon>Arthropoda</taxon>
        <taxon>Chelicerata</taxon>
        <taxon>Arachnida</taxon>
        <taxon>Araneae</taxon>
        <taxon>Araneomorphae</taxon>
        <taxon>Entelegynae</taxon>
        <taxon>Araneoidea</taxon>
        <taxon>Araneidae</taxon>
        <taxon>Araneus</taxon>
    </lineage>
</organism>
<evidence type="ECO:0000313" key="1">
    <source>
        <dbReference type="EMBL" id="GBN08037.1"/>
    </source>
</evidence>